<dbReference type="SUPFAM" id="SSF52540">
    <property type="entry name" value="P-loop containing nucleoside triphosphate hydrolases"/>
    <property type="match status" value="1"/>
</dbReference>
<dbReference type="EMBL" id="CP024704">
    <property type="protein sequence ID" value="ATV70711.1"/>
    <property type="molecule type" value="Genomic_DNA"/>
</dbReference>
<dbReference type="AlphaFoldDB" id="A0A2D3PST2"/>
<evidence type="ECO:0000259" key="1">
    <source>
        <dbReference type="Pfam" id="PF09848"/>
    </source>
</evidence>
<name>A0A2D3PST2_9FUSO</name>
<accession>A0A2D3PST2</accession>
<reference evidence="2 3" key="1">
    <citation type="submission" date="2017-11" db="EMBL/GenBank/DDBJ databases">
        <title>Genome sequencing of Fusobacterium periodonticum KCOM 2555.</title>
        <authorList>
            <person name="Kook J.-K."/>
            <person name="Park S.-N."/>
            <person name="Lim Y.K."/>
        </authorList>
    </citation>
    <scope>NUCLEOTIDE SEQUENCE [LARGE SCALE GENOMIC DNA]</scope>
    <source>
        <strain evidence="2 3">KCOM 2555</strain>
    </source>
</reference>
<feature type="domain" description="Schlafen group 3-like DNA/RNA helicase" evidence="1">
    <location>
        <begin position="263"/>
        <end position="609"/>
    </location>
</feature>
<dbReference type="Gene3D" id="3.40.50.300">
    <property type="entry name" value="P-loop containing nucleotide triphosphate hydrolases"/>
    <property type="match status" value="1"/>
</dbReference>
<protein>
    <recommendedName>
        <fullName evidence="1">Schlafen group 3-like DNA/RNA helicase domain-containing protein</fullName>
    </recommendedName>
</protein>
<dbReference type="InterPro" id="IPR018647">
    <property type="entry name" value="SLFN_3-like_DNA/RNA_helicase"/>
</dbReference>
<dbReference type="Proteomes" id="UP000230781">
    <property type="component" value="Chromosome"/>
</dbReference>
<dbReference type="Pfam" id="PF09848">
    <property type="entry name" value="SLFN-g3_helicase"/>
    <property type="match status" value="1"/>
</dbReference>
<evidence type="ECO:0000313" key="3">
    <source>
        <dbReference type="Proteomes" id="UP000230781"/>
    </source>
</evidence>
<evidence type="ECO:0000313" key="2">
    <source>
        <dbReference type="EMBL" id="ATV70711.1"/>
    </source>
</evidence>
<sequence length="634" mass="73708">MKHLNWSLQNLLFIKNSEVGYLEKYETYETRCCYYNSVENFLKEDKESWFKSMCNSFNSLYHLSLEEAQKRAWIDCFNVLQNELPFVNNKYPGLQIIFEYALPYESGRRPDVILLSKEYVIVLEFKQYADVLQADVDQVKSYVRDLREYHSESRNKKVVPVLLLTGTEEKQQQRYPGIILCSKNGIDELCSKIFLEQITPTDAKKWIDSKYEPLPTIVEAARTFMKHAPLPNIRKVNSTVIPQAIECLKEITKDAKENKKHILALVTGVPGAGKTYLGLQYVYDICESNEHVDSIYLSGNRSLIELLQSTLKSKTFVKNVHSIIKEYTSKIMNSFEHNIIVFDEGQRAWDMNQMKKKREIEKSEADIMIEICDKKLEWCVLLILVGEGQEIYNGENSGLEQWNTAVKKAKNNWEIVCPDKLEKEFSLAVKKYPELDLNISLRTHTAGEVSKFINHFIAGNMEQASLKAIDIINNGFNMYYTRNLEIAKNYCHKRYAGHIDKRYGLLASSKNKELKNYGLRSEFELDIVTWFNGEIGDKNFSNSLELVISEFNCQGLEVDMPIIVWGKDLRWYNSTWYPEGKTDIDKVYRLNSYRVLLTRGRDGFIVFIPPIAEMDIIEKLFKDIGVKELKKTLN</sequence>
<dbReference type="CDD" id="cd01120">
    <property type="entry name" value="RecA-like_superfamily"/>
    <property type="match status" value="1"/>
</dbReference>
<organism evidence="2 3">
    <name type="scientific">Fusobacterium pseudoperiodonticum</name>
    <dbReference type="NCBI Taxonomy" id="2663009"/>
    <lineage>
        <taxon>Bacteria</taxon>
        <taxon>Fusobacteriati</taxon>
        <taxon>Fusobacteriota</taxon>
        <taxon>Fusobacteriia</taxon>
        <taxon>Fusobacteriales</taxon>
        <taxon>Fusobacteriaceae</taxon>
        <taxon>Fusobacterium</taxon>
    </lineage>
</organism>
<dbReference type="InterPro" id="IPR027417">
    <property type="entry name" value="P-loop_NTPase"/>
</dbReference>
<proteinExistence type="predicted"/>
<gene>
    <name evidence="2" type="ORF">CTM98_08645</name>
</gene>